<dbReference type="Gene3D" id="1.20.140.150">
    <property type="match status" value="1"/>
</dbReference>
<organism evidence="6 7">
    <name type="scientific">Clytia hemisphaerica</name>
    <dbReference type="NCBI Taxonomy" id="252671"/>
    <lineage>
        <taxon>Eukaryota</taxon>
        <taxon>Metazoa</taxon>
        <taxon>Cnidaria</taxon>
        <taxon>Hydrozoa</taxon>
        <taxon>Hydroidolina</taxon>
        <taxon>Leptothecata</taxon>
        <taxon>Obeliida</taxon>
        <taxon>Clytiidae</taxon>
        <taxon>Clytia</taxon>
    </lineage>
</organism>
<dbReference type="AlphaFoldDB" id="A0A7M5WRF6"/>
<evidence type="ECO:0000256" key="2">
    <source>
        <dbReference type="ARBA" id="ARBA00022692"/>
    </source>
</evidence>
<feature type="transmembrane region" description="Helical" evidence="5">
    <location>
        <begin position="91"/>
        <end position="114"/>
    </location>
</feature>
<protein>
    <submittedName>
        <fullName evidence="6">Uncharacterized protein</fullName>
    </submittedName>
</protein>
<evidence type="ECO:0000313" key="7">
    <source>
        <dbReference type="Proteomes" id="UP000594262"/>
    </source>
</evidence>
<dbReference type="EnsemblMetazoa" id="CLYHEMT005796.1">
    <property type="protein sequence ID" value="CLYHEMP005796.1"/>
    <property type="gene ID" value="CLYHEMG005796"/>
</dbReference>
<feature type="transmembrane region" description="Helical" evidence="5">
    <location>
        <begin position="126"/>
        <end position="148"/>
    </location>
</feature>
<evidence type="ECO:0000256" key="3">
    <source>
        <dbReference type="ARBA" id="ARBA00022989"/>
    </source>
</evidence>
<dbReference type="InterPro" id="IPR004031">
    <property type="entry name" value="PMP22/EMP/MP20/Claudin"/>
</dbReference>
<dbReference type="Pfam" id="PF00822">
    <property type="entry name" value="PMP22_Claudin"/>
    <property type="match status" value="1"/>
</dbReference>
<evidence type="ECO:0000256" key="5">
    <source>
        <dbReference type="SAM" id="Phobius"/>
    </source>
</evidence>
<dbReference type="RefSeq" id="XP_066911885.1">
    <property type="nucleotide sequence ID" value="XM_067055784.1"/>
</dbReference>
<dbReference type="GeneID" id="136799098"/>
<evidence type="ECO:0000256" key="1">
    <source>
        <dbReference type="ARBA" id="ARBA00004141"/>
    </source>
</evidence>
<reference evidence="6" key="1">
    <citation type="submission" date="2021-01" db="UniProtKB">
        <authorList>
            <consortium name="EnsemblMetazoa"/>
        </authorList>
    </citation>
    <scope>IDENTIFICATION</scope>
</reference>
<accession>A0A7M5WRF6</accession>
<feature type="transmembrane region" description="Helical" evidence="5">
    <location>
        <begin position="7"/>
        <end position="34"/>
    </location>
</feature>
<keyword evidence="4 5" id="KW-0472">Membrane</keyword>
<name>A0A7M5WRF6_9CNID</name>
<keyword evidence="3 5" id="KW-1133">Transmembrane helix</keyword>
<keyword evidence="7" id="KW-1185">Reference proteome</keyword>
<evidence type="ECO:0000256" key="4">
    <source>
        <dbReference type="ARBA" id="ARBA00023136"/>
    </source>
</evidence>
<dbReference type="GO" id="GO:0016020">
    <property type="term" value="C:membrane"/>
    <property type="evidence" value="ECO:0007669"/>
    <property type="project" value="UniProtKB-SubCell"/>
</dbReference>
<feature type="transmembrane region" description="Helical" evidence="5">
    <location>
        <begin position="163"/>
        <end position="188"/>
    </location>
</feature>
<proteinExistence type="predicted"/>
<comment type="subcellular location">
    <subcellularLocation>
        <location evidence="1">Membrane</location>
        <topology evidence="1">Multi-pass membrane protein</topology>
    </subcellularLocation>
</comment>
<dbReference type="Proteomes" id="UP000594262">
    <property type="component" value="Unplaced"/>
</dbReference>
<evidence type="ECO:0000313" key="6">
    <source>
        <dbReference type="EnsemblMetazoa" id="CLYHEMP005796.1"/>
    </source>
</evidence>
<keyword evidence="2 5" id="KW-0812">Transmembrane</keyword>
<sequence length="218" mass="23688">MGSSGAFVLLGISIIGYIIGIAGIIAGILGPAWWVLESHQGTTSTVLKQQRGLTKNCDTKGVNIDESTCADREDILKFVVDNDEFSKEKDIVLIILIVSLVLCFIAIILSLTLICYRRKKASWRCAALCTFIFGLLAALVGLAALGYAESEFKDLWHTYKHGWSNIICWVGCGAMILAAIMSVLLCCVTPGSSSSDKNIGVHYVGNRNPTYQHDYAGY</sequence>